<dbReference type="InterPro" id="IPR029063">
    <property type="entry name" value="SAM-dependent_MTases_sf"/>
</dbReference>
<keyword evidence="2" id="KW-1185">Reference proteome</keyword>
<reference evidence="1 2" key="1">
    <citation type="submission" date="2018-07" db="EMBL/GenBank/DDBJ databases">
        <title>Genomic Encyclopedia of Type Strains, Phase IV (KMG-IV): sequencing the most valuable type-strain genomes for metagenomic binning, comparative biology and taxonomic classification.</title>
        <authorList>
            <person name="Goeker M."/>
        </authorList>
    </citation>
    <scope>NUCLEOTIDE SEQUENCE [LARGE SCALE GENOMIC DNA]</scope>
    <source>
        <strain evidence="1 2">DSM 26407</strain>
    </source>
</reference>
<evidence type="ECO:0008006" key="3">
    <source>
        <dbReference type="Google" id="ProtNLM"/>
    </source>
</evidence>
<gene>
    <name evidence="1" type="ORF">DFQ59_102462</name>
</gene>
<organism evidence="1 2">
    <name type="scientific">Thioalbus denitrificans</name>
    <dbReference type="NCBI Taxonomy" id="547122"/>
    <lineage>
        <taxon>Bacteria</taxon>
        <taxon>Pseudomonadati</taxon>
        <taxon>Pseudomonadota</taxon>
        <taxon>Gammaproteobacteria</taxon>
        <taxon>Chromatiales</taxon>
        <taxon>Ectothiorhodospiraceae</taxon>
        <taxon>Thioalbus</taxon>
    </lineage>
</organism>
<comment type="caution">
    <text evidence="1">The sequence shown here is derived from an EMBL/GenBank/DDBJ whole genome shotgun (WGS) entry which is preliminary data.</text>
</comment>
<dbReference type="Proteomes" id="UP000252707">
    <property type="component" value="Unassembled WGS sequence"/>
</dbReference>
<name>A0A369CDX4_9GAMM</name>
<protein>
    <recommendedName>
        <fullName evidence="3">DNA (cytosine-5-)-methyltransferase</fullName>
    </recommendedName>
</protein>
<proteinExistence type="predicted"/>
<dbReference type="AlphaFoldDB" id="A0A369CDX4"/>
<dbReference type="EMBL" id="QPJY01000002">
    <property type="protein sequence ID" value="RCX32109.1"/>
    <property type="molecule type" value="Genomic_DNA"/>
</dbReference>
<evidence type="ECO:0000313" key="2">
    <source>
        <dbReference type="Proteomes" id="UP000252707"/>
    </source>
</evidence>
<accession>A0A369CDX4</accession>
<evidence type="ECO:0000313" key="1">
    <source>
        <dbReference type="EMBL" id="RCX32109.1"/>
    </source>
</evidence>
<sequence>MDLGHELVVDLFAGGGGASTGIDARRPAGTVTTQDHHALCAAHLLNLKGRDRRHRPLDTPAPTITAGGNHAALVAALMAPYYGSGSGTTGRDLRDPAPTVTARDRLQLVTVIIDQGPDGRRLSKAAQVRGCGNSVCPPLAQALVAANFAHEAAWTQDEVA</sequence>
<dbReference type="SUPFAM" id="SSF53335">
    <property type="entry name" value="S-adenosyl-L-methionine-dependent methyltransferases"/>
    <property type="match status" value="1"/>
</dbReference>
<dbReference type="OrthoDB" id="9813719at2"/>